<protein>
    <submittedName>
        <fullName evidence="2">Uncharacterized protein</fullName>
    </submittedName>
</protein>
<dbReference type="Proteomes" id="UP001372834">
    <property type="component" value="Unassembled WGS sequence"/>
</dbReference>
<evidence type="ECO:0000256" key="1">
    <source>
        <dbReference type="SAM" id="MobiDB-lite"/>
    </source>
</evidence>
<feature type="compositionally biased region" description="Polar residues" evidence="1">
    <location>
        <begin position="113"/>
        <end position="132"/>
    </location>
</feature>
<proteinExistence type="predicted"/>
<feature type="compositionally biased region" description="Basic and acidic residues" evidence="1">
    <location>
        <begin position="1"/>
        <end position="11"/>
    </location>
</feature>
<feature type="compositionally biased region" description="Basic residues" evidence="1">
    <location>
        <begin position="12"/>
        <end position="29"/>
    </location>
</feature>
<gene>
    <name evidence="2" type="ORF">RUM43_003611</name>
</gene>
<dbReference type="AlphaFoldDB" id="A0AAN8Q1F7"/>
<accession>A0AAN8Q1F7</accession>
<organism evidence="2 3">
    <name type="scientific">Polyplax serrata</name>
    <name type="common">Common mouse louse</name>
    <dbReference type="NCBI Taxonomy" id="468196"/>
    <lineage>
        <taxon>Eukaryota</taxon>
        <taxon>Metazoa</taxon>
        <taxon>Ecdysozoa</taxon>
        <taxon>Arthropoda</taxon>
        <taxon>Hexapoda</taxon>
        <taxon>Insecta</taxon>
        <taxon>Pterygota</taxon>
        <taxon>Neoptera</taxon>
        <taxon>Paraneoptera</taxon>
        <taxon>Psocodea</taxon>
        <taxon>Troctomorpha</taxon>
        <taxon>Phthiraptera</taxon>
        <taxon>Anoplura</taxon>
        <taxon>Polyplacidae</taxon>
        <taxon>Polyplax</taxon>
    </lineage>
</organism>
<evidence type="ECO:0000313" key="3">
    <source>
        <dbReference type="Proteomes" id="UP001372834"/>
    </source>
</evidence>
<feature type="region of interest" description="Disordered" evidence="1">
    <location>
        <begin position="52"/>
        <end position="132"/>
    </location>
</feature>
<feature type="compositionally biased region" description="Polar residues" evidence="1">
    <location>
        <begin position="91"/>
        <end position="100"/>
    </location>
</feature>
<dbReference type="EMBL" id="JAWJWE010000036">
    <property type="protein sequence ID" value="KAK6629793.1"/>
    <property type="molecule type" value="Genomic_DNA"/>
</dbReference>
<reference evidence="2 3" key="1">
    <citation type="submission" date="2023-10" db="EMBL/GenBank/DDBJ databases">
        <title>Genomes of two closely related lineages of the louse Polyplax serrata with different host specificities.</title>
        <authorList>
            <person name="Martinu J."/>
            <person name="Tarabai H."/>
            <person name="Stefka J."/>
            <person name="Hypsa V."/>
        </authorList>
    </citation>
    <scope>NUCLEOTIDE SEQUENCE [LARGE SCALE GENOMIC DNA]</scope>
    <source>
        <strain evidence="2">HR10_N</strain>
    </source>
</reference>
<evidence type="ECO:0000313" key="2">
    <source>
        <dbReference type="EMBL" id="KAK6629793.1"/>
    </source>
</evidence>
<feature type="region of interest" description="Disordered" evidence="1">
    <location>
        <begin position="1"/>
        <end position="33"/>
    </location>
</feature>
<feature type="compositionally biased region" description="Polar residues" evidence="1">
    <location>
        <begin position="59"/>
        <end position="77"/>
    </location>
</feature>
<comment type="caution">
    <text evidence="2">The sequence shown here is derived from an EMBL/GenBank/DDBJ whole genome shotgun (WGS) entry which is preliminary data.</text>
</comment>
<sequence>MNRGRRGERGVQKNKRKMPPKEQKRRKTNFQHTNCLEEINSVATHQTAEVGKMAARPGKQSSEINQKLNNPPRTRTCTGLPESFTEDLQPKTASSVTQSRGPEGCQPPFKNHGSPSFPTQNDRSTGFPSVFK</sequence>
<name>A0AAN8Q1F7_POLSC</name>